<evidence type="ECO:0000313" key="1">
    <source>
        <dbReference type="EMBL" id="KAA1422753.1"/>
    </source>
</evidence>
<evidence type="ECO:0008006" key="3">
    <source>
        <dbReference type="Google" id="ProtNLM"/>
    </source>
</evidence>
<organism evidence="1 2">
    <name type="scientific">Mumia zhuanghuii</name>
    <dbReference type="NCBI Taxonomy" id="2585211"/>
    <lineage>
        <taxon>Bacteria</taxon>
        <taxon>Bacillati</taxon>
        <taxon>Actinomycetota</taxon>
        <taxon>Actinomycetes</taxon>
        <taxon>Propionibacteriales</taxon>
        <taxon>Nocardioidaceae</taxon>
        <taxon>Mumia</taxon>
    </lineage>
</organism>
<comment type="caution">
    <text evidence="1">The sequence shown here is derived from an EMBL/GenBank/DDBJ whole genome shotgun (WGS) entry which is preliminary data.</text>
</comment>
<dbReference type="RefSeq" id="WP_149769703.1">
    <property type="nucleotide sequence ID" value="NZ_VDFQ02000003.1"/>
</dbReference>
<dbReference type="AlphaFoldDB" id="A0A5Q6RXE1"/>
<evidence type="ECO:0000313" key="2">
    <source>
        <dbReference type="Proteomes" id="UP000307768"/>
    </source>
</evidence>
<proteinExistence type="predicted"/>
<accession>A0A5Q6RXE1</accession>
<sequence length="189" mass="20903">MIFDRPTLDGIVAGRVDRAYRRWTRPQVKPGGQQRTAVGVIGFGDVVRVDAEAISDADARAAGQRDAATLRKKLARKDGDVWCVAVHLVGADPRVALRNDATIDADARADLDRRLARMDAAADRPWTRAALEAIRDRPAVVSTELAASLDLERFLFKRRVRRLKELGLTESLEVGYRISPRGAAYLTDQ</sequence>
<name>A0A5Q6RXE1_9ACTN</name>
<dbReference type="Proteomes" id="UP000307768">
    <property type="component" value="Unassembled WGS sequence"/>
</dbReference>
<reference evidence="1 2" key="1">
    <citation type="submission" date="2019-09" db="EMBL/GenBank/DDBJ databases">
        <title>Mumia zhuanghuii sp. nov. isolated from the intestinal contents of plateau pika (Ochotona curzoniae) in the Qinghai-Tibet plateau of China.</title>
        <authorList>
            <person name="Tian Z."/>
        </authorList>
    </citation>
    <scope>NUCLEOTIDE SEQUENCE [LARGE SCALE GENOMIC DNA]</scope>
    <source>
        <strain evidence="2">350</strain>
    </source>
</reference>
<dbReference type="OrthoDB" id="121143at2"/>
<gene>
    <name evidence="1" type="ORF">FE697_011340</name>
</gene>
<dbReference type="EMBL" id="VDFQ02000003">
    <property type="protein sequence ID" value="KAA1422753.1"/>
    <property type="molecule type" value="Genomic_DNA"/>
</dbReference>
<protein>
    <recommendedName>
        <fullName evidence="3">ASCH domain-containing protein</fullName>
    </recommendedName>
</protein>